<keyword evidence="1" id="KW-0812">Transmembrane</keyword>
<dbReference type="RefSeq" id="WP_153350353.1">
    <property type="nucleotide sequence ID" value="NZ_WIVX01000001.1"/>
</dbReference>
<dbReference type="EMBL" id="WIVX01000001">
    <property type="protein sequence ID" value="MQU29832.1"/>
    <property type="molecule type" value="Genomic_DNA"/>
</dbReference>
<name>A0A7X1Y3T5_9PSED</name>
<evidence type="ECO:0000313" key="3">
    <source>
        <dbReference type="Proteomes" id="UP000470186"/>
    </source>
</evidence>
<evidence type="ECO:0000313" key="2">
    <source>
        <dbReference type="EMBL" id="MQU29832.1"/>
    </source>
</evidence>
<evidence type="ECO:0000256" key="1">
    <source>
        <dbReference type="SAM" id="Phobius"/>
    </source>
</evidence>
<accession>A0A7X1Y3T5</accession>
<keyword evidence="1" id="KW-1133">Transmembrane helix</keyword>
<dbReference type="AlphaFoldDB" id="A0A7X1Y3T5"/>
<protein>
    <submittedName>
        <fullName evidence="2">Uncharacterized protein</fullName>
    </submittedName>
</protein>
<comment type="caution">
    <text evidence="2">The sequence shown here is derived from an EMBL/GenBank/DDBJ whole genome shotgun (WGS) entry which is preliminary data.</text>
</comment>
<dbReference type="Proteomes" id="UP000470186">
    <property type="component" value="Unassembled WGS sequence"/>
</dbReference>
<keyword evidence="1" id="KW-0472">Membrane</keyword>
<reference evidence="2 3" key="1">
    <citation type="submission" date="2019-10" db="EMBL/GenBank/DDBJ databases">
        <title>Evaluation of single-gene subtyping targets for Pseudomonas.</title>
        <authorList>
            <person name="Reichler S.J."/>
            <person name="Orsi R.H."/>
            <person name="Wiedmann M."/>
            <person name="Martin N.H."/>
            <person name="Murphy S.I."/>
        </authorList>
    </citation>
    <scope>NUCLEOTIDE SEQUENCE [LARGE SCALE GENOMIC DNA]</scope>
    <source>
        <strain evidence="2 3">FSL R10-2107</strain>
    </source>
</reference>
<keyword evidence="3" id="KW-1185">Reference proteome</keyword>
<sequence>MLGRRTFAQAMGFFCVFWLIGEIFLGYNRTLMADTFKGNVYFYTLKNGVKILEPTGAQVRVDLIDQGYIYDRVRGISRSGLRIKFSGNTDILKKYGIDQKFMSDDEGGICEPVHTDSYDGGQFFVSGVKPEHLTFNFRYVARHHMSFSKPTNNDINCKQIHVGIVNSVNIHVAFDGLNAGGLVFASLERDSHISFIQRMVMSLRSNPEGEQAMFLVKN</sequence>
<organism evidence="2 3">
    <name type="scientific">Pseudomonas helleri</name>
    <dbReference type="NCBI Taxonomy" id="1608996"/>
    <lineage>
        <taxon>Bacteria</taxon>
        <taxon>Pseudomonadati</taxon>
        <taxon>Pseudomonadota</taxon>
        <taxon>Gammaproteobacteria</taxon>
        <taxon>Pseudomonadales</taxon>
        <taxon>Pseudomonadaceae</taxon>
        <taxon>Pseudomonas</taxon>
    </lineage>
</organism>
<gene>
    <name evidence="2" type="ORF">GHO30_00220</name>
</gene>
<feature type="transmembrane region" description="Helical" evidence="1">
    <location>
        <begin position="6"/>
        <end position="27"/>
    </location>
</feature>
<proteinExistence type="predicted"/>